<dbReference type="STRING" id="436010.A0A166HIP1"/>
<dbReference type="InterPro" id="IPR036908">
    <property type="entry name" value="RlpA-like_sf"/>
</dbReference>
<dbReference type="OrthoDB" id="623670at2759"/>
<evidence type="ECO:0008006" key="4">
    <source>
        <dbReference type="Google" id="ProtNLM"/>
    </source>
</evidence>
<dbReference type="Proteomes" id="UP000076532">
    <property type="component" value="Unassembled WGS sequence"/>
</dbReference>
<gene>
    <name evidence="2" type="ORF">FIBSPDRAFT_744627</name>
</gene>
<keyword evidence="3" id="KW-1185">Reference proteome</keyword>
<dbReference type="Gene3D" id="2.40.40.10">
    <property type="entry name" value="RlpA-like domain"/>
    <property type="match status" value="1"/>
</dbReference>
<dbReference type="SUPFAM" id="SSF50685">
    <property type="entry name" value="Barwin-like endoglucanases"/>
    <property type="match status" value="1"/>
</dbReference>
<dbReference type="EMBL" id="KV417568">
    <property type="protein sequence ID" value="KZP18899.1"/>
    <property type="molecule type" value="Genomic_DNA"/>
</dbReference>
<evidence type="ECO:0000256" key="1">
    <source>
        <dbReference type="ARBA" id="ARBA00022729"/>
    </source>
</evidence>
<keyword evidence="1" id="KW-0732">Signal</keyword>
<dbReference type="AlphaFoldDB" id="A0A166HIP1"/>
<organism evidence="2 3">
    <name type="scientific">Athelia psychrophila</name>
    <dbReference type="NCBI Taxonomy" id="1759441"/>
    <lineage>
        <taxon>Eukaryota</taxon>
        <taxon>Fungi</taxon>
        <taxon>Dikarya</taxon>
        <taxon>Basidiomycota</taxon>
        <taxon>Agaricomycotina</taxon>
        <taxon>Agaricomycetes</taxon>
        <taxon>Agaricomycetidae</taxon>
        <taxon>Atheliales</taxon>
        <taxon>Atheliaceae</taxon>
        <taxon>Athelia</taxon>
    </lineage>
</organism>
<evidence type="ECO:0000313" key="2">
    <source>
        <dbReference type="EMBL" id="KZP18899.1"/>
    </source>
</evidence>
<evidence type="ECO:0000313" key="3">
    <source>
        <dbReference type="Proteomes" id="UP000076532"/>
    </source>
</evidence>
<dbReference type="InterPro" id="IPR051477">
    <property type="entry name" value="Expansin_CellWall"/>
</dbReference>
<dbReference type="PANTHER" id="PTHR31836">
    <property type="match status" value="1"/>
</dbReference>
<sequence length="132" mass="13990">MSVAVSLVSAEHLAVKHHHAGVLRSVKNTNSSSFLAERDGGSRFTYYEDGLGACGKTDLPSDFIVALNPAQFNKGAHCFQMISITVGGKTGQAMVVDLCPGCPPGGLDFSKGLFDYFGLESLGVLYGAWNFL</sequence>
<protein>
    <recommendedName>
        <fullName evidence="4">RlpA-like protein double-psi beta-barrel domain-containing protein</fullName>
    </recommendedName>
</protein>
<name>A0A166HIP1_9AGAM</name>
<proteinExistence type="predicted"/>
<dbReference type="PANTHER" id="PTHR31836:SF28">
    <property type="entry name" value="SRCR DOMAIN-CONTAINING PROTEIN-RELATED"/>
    <property type="match status" value="1"/>
</dbReference>
<dbReference type="CDD" id="cd22191">
    <property type="entry name" value="DPBB_RlpA_EXP_N-like"/>
    <property type="match status" value="1"/>
</dbReference>
<reference evidence="2 3" key="1">
    <citation type="journal article" date="2016" name="Mol. Biol. Evol.">
        <title>Comparative Genomics of Early-Diverging Mushroom-Forming Fungi Provides Insights into the Origins of Lignocellulose Decay Capabilities.</title>
        <authorList>
            <person name="Nagy L.G."/>
            <person name="Riley R."/>
            <person name="Tritt A."/>
            <person name="Adam C."/>
            <person name="Daum C."/>
            <person name="Floudas D."/>
            <person name="Sun H."/>
            <person name="Yadav J.S."/>
            <person name="Pangilinan J."/>
            <person name="Larsson K.H."/>
            <person name="Matsuura K."/>
            <person name="Barry K."/>
            <person name="Labutti K."/>
            <person name="Kuo R."/>
            <person name="Ohm R.A."/>
            <person name="Bhattacharya S.S."/>
            <person name="Shirouzu T."/>
            <person name="Yoshinaga Y."/>
            <person name="Martin F.M."/>
            <person name="Grigoriev I.V."/>
            <person name="Hibbett D.S."/>
        </authorList>
    </citation>
    <scope>NUCLEOTIDE SEQUENCE [LARGE SCALE GENOMIC DNA]</scope>
    <source>
        <strain evidence="2 3">CBS 109695</strain>
    </source>
</reference>
<accession>A0A166HIP1</accession>